<dbReference type="RefSeq" id="XP_021873721.1">
    <property type="nucleotide sequence ID" value="XM_022012266.1"/>
</dbReference>
<reference evidence="1 2" key="1">
    <citation type="submission" date="2017-03" db="EMBL/GenBank/DDBJ databases">
        <title>Widespread Adenine N6-methylation of Active Genes in Fungi.</title>
        <authorList>
            <consortium name="DOE Joint Genome Institute"/>
            <person name="Mondo S.J."/>
            <person name="Dannebaum R.O."/>
            <person name="Kuo R.C."/>
            <person name="Louie K.B."/>
            <person name="Bewick A.J."/>
            <person name="Labutti K."/>
            <person name="Haridas S."/>
            <person name="Kuo A."/>
            <person name="Salamov A."/>
            <person name="Ahrendt S.R."/>
            <person name="Lau R."/>
            <person name="Bowen B.P."/>
            <person name="Lipzen A."/>
            <person name="Sullivan W."/>
            <person name="Andreopoulos W.B."/>
            <person name="Clum A."/>
            <person name="Lindquist E."/>
            <person name="Daum C."/>
            <person name="Northen T.R."/>
            <person name="Ramamoorthy G."/>
            <person name="Schmitz R.J."/>
            <person name="Gryganskyi A."/>
            <person name="Culley D."/>
            <person name="Magnuson J."/>
            <person name="James T.Y."/>
            <person name="O'Malley M.A."/>
            <person name="Stajich J.E."/>
            <person name="Spatafora J.W."/>
            <person name="Visel A."/>
            <person name="Grigoriev I.V."/>
        </authorList>
    </citation>
    <scope>NUCLEOTIDE SEQUENCE [LARGE SCALE GENOMIC DNA]</scope>
    <source>
        <strain evidence="1 2">NRRL Y-17943</strain>
    </source>
</reference>
<dbReference type="InParanoid" id="A0A1Y1UR72"/>
<proteinExistence type="predicted"/>
<dbReference type="GeneID" id="33554074"/>
<dbReference type="OrthoDB" id="71307at2759"/>
<name>A0A1Y1UR72_9TREE</name>
<dbReference type="Proteomes" id="UP000193218">
    <property type="component" value="Unassembled WGS sequence"/>
</dbReference>
<evidence type="ECO:0000313" key="2">
    <source>
        <dbReference type="Proteomes" id="UP000193218"/>
    </source>
</evidence>
<accession>A0A1Y1UR72</accession>
<keyword evidence="2" id="KW-1185">Reference proteome</keyword>
<evidence type="ECO:0008006" key="3">
    <source>
        <dbReference type="Google" id="ProtNLM"/>
    </source>
</evidence>
<comment type="caution">
    <text evidence="1">The sequence shown here is derived from an EMBL/GenBank/DDBJ whole genome shotgun (WGS) entry which is preliminary data.</text>
</comment>
<sequence length="355" mass="39211">MFQSTKDLNDDLLVPPVPESPAPAYTALPHRDVDFFLAPLLNGQIGDIELETADGKRFLVHKKLLEQETVFFHIYYGFIPVWRLSNTSAGPPHPNIPAQAPSALGGLLNLSKIIASHIRASIEGDAPPHLPPKDPVTAPTPTTTPYTWMVPETSTILAAFLTLIYPRGTFATPHEGALGSLDITGRVIRAALGYQSAKALNAARDRMYHFIESQPLETYATASFFKFTDLARLASKSAVRIPSSQWSAETRQLMGKHAAARLENLQRARQEGLDQILSKTCHADQHSASCTQRPHIESTWRERVQEVAKDLPIDSDLLELLEVDLRGIQCGDCLMLLGTTIRESLYEARELPVCC</sequence>
<gene>
    <name evidence="1" type="ORF">BD324DRAFT_244905</name>
</gene>
<protein>
    <recommendedName>
        <fullName evidence="3">BTB domain-containing protein</fullName>
    </recommendedName>
</protein>
<organism evidence="1 2">
    <name type="scientific">Kockovaella imperatae</name>
    <dbReference type="NCBI Taxonomy" id="4999"/>
    <lineage>
        <taxon>Eukaryota</taxon>
        <taxon>Fungi</taxon>
        <taxon>Dikarya</taxon>
        <taxon>Basidiomycota</taxon>
        <taxon>Agaricomycotina</taxon>
        <taxon>Tremellomycetes</taxon>
        <taxon>Tremellales</taxon>
        <taxon>Cuniculitremaceae</taxon>
        <taxon>Kockovaella</taxon>
    </lineage>
</organism>
<dbReference type="EMBL" id="NBSH01000002">
    <property type="protein sequence ID" value="ORX39936.1"/>
    <property type="molecule type" value="Genomic_DNA"/>
</dbReference>
<evidence type="ECO:0000313" key="1">
    <source>
        <dbReference type="EMBL" id="ORX39936.1"/>
    </source>
</evidence>
<dbReference type="AlphaFoldDB" id="A0A1Y1UR72"/>